<reference evidence="4 5" key="1">
    <citation type="journal article" date="2006" name="Proc. Natl. Acad. Sci. U.S.A.">
        <title>Molecular genetic anatomy of inter- and intraserotype variation in the human bacterial pathogen group A Streptococcus.</title>
        <authorList>
            <person name="Beres S.B."/>
            <person name="Richter E.W."/>
            <person name="Nagiec M.J."/>
            <person name="Sumby P."/>
            <person name="Porcella S.F."/>
            <person name="DeLeo F.R."/>
            <person name="Musser J.M."/>
        </authorList>
    </citation>
    <scope>NUCLEOTIDE SEQUENCE [LARGE SCALE GENOMIC DNA]</scope>
    <source>
        <strain evidence="4 5">MGAS9429</strain>
    </source>
</reference>
<evidence type="ECO:0000256" key="2">
    <source>
        <dbReference type="SAM" id="Phobius"/>
    </source>
</evidence>
<proteinExistence type="predicted"/>
<dbReference type="Gene3D" id="1.10.260.40">
    <property type="entry name" value="lambda repressor-like DNA-binding domains"/>
    <property type="match status" value="1"/>
</dbReference>
<keyword evidence="2" id="KW-1133">Transmembrane helix</keyword>
<dbReference type="InterPro" id="IPR001387">
    <property type="entry name" value="Cro/C1-type_HTH"/>
</dbReference>
<dbReference type="KEGG" id="spk:MGAS9429_Spy1563"/>
<dbReference type="GO" id="GO:0003677">
    <property type="term" value="F:DNA binding"/>
    <property type="evidence" value="ECO:0007669"/>
    <property type="project" value="UniProtKB-KW"/>
</dbReference>
<feature type="transmembrane region" description="Helical" evidence="2">
    <location>
        <begin position="111"/>
        <end position="128"/>
    </location>
</feature>
<keyword evidence="2" id="KW-0812">Transmembrane</keyword>
<gene>
    <name evidence="4" type="ordered locus">MGAS9429_Spy1563</name>
</gene>
<dbReference type="Pfam" id="PF01381">
    <property type="entry name" value="HTH_3"/>
    <property type="match status" value="1"/>
</dbReference>
<dbReference type="PANTHER" id="PTHR46558">
    <property type="entry name" value="TRACRIPTIONAL REGULATORY PROTEIN-RELATED-RELATED"/>
    <property type="match status" value="1"/>
</dbReference>
<dbReference type="InterPro" id="IPR010982">
    <property type="entry name" value="Lambda_DNA-bd_dom_sf"/>
</dbReference>
<dbReference type="AlphaFoldDB" id="Q1JK73"/>
<evidence type="ECO:0000259" key="3">
    <source>
        <dbReference type="PROSITE" id="PS50943"/>
    </source>
</evidence>
<evidence type="ECO:0000313" key="5">
    <source>
        <dbReference type="Proteomes" id="UP000002433"/>
    </source>
</evidence>
<dbReference type="PANTHER" id="PTHR46558:SF15">
    <property type="entry name" value="HELIX-TURN-HELIX DOMAIN PROTEIN"/>
    <property type="match status" value="1"/>
</dbReference>
<dbReference type="SUPFAM" id="SSF47413">
    <property type="entry name" value="lambda repressor-like DNA-binding domains"/>
    <property type="match status" value="1"/>
</dbReference>
<feature type="transmembrane region" description="Helical" evidence="2">
    <location>
        <begin position="173"/>
        <end position="197"/>
    </location>
</feature>
<protein>
    <submittedName>
        <fullName evidence="4">Transcriptional regulator</fullName>
    </submittedName>
</protein>
<keyword evidence="1" id="KW-0238">DNA-binding</keyword>
<feature type="transmembrane region" description="Helical" evidence="2">
    <location>
        <begin position="88"/>
        <end position="105"/>
    </location>
</feature>
<sequence length="198" mass="23521">MIFMEIGQQIIRYRKQQALSQEKLAEKVYVSYQSISNWENDKTYPDIHSLLLLSQIFQVSLDQLIKGDIEKMKYTITQVDKKNFKRDTKVMVTLMILLMISSYPLVYFLEWLGLGIFVLLSIITMTYANRVERFKKKYDVQPYKEILAVSNGKLLDEIEKREERAKLPYQKPLIVTVFFLITVAFAFASRFMFTWLFH</sequence>
<dbReference type="EMBL" id="CP000259">
    <property type="protein sequence ID" value="ABF32750.1"/>
    <property type="molecule type" value="Genomic_DNA"/>
</dbReference>
<dbReference type="Proteomes" id="UP000002433">
    <property type="component" value="Chromosome"/>
</dbReference>
<evidence type="ECO:0000256" key="1">
    <source>
        <dbReference type="ARBA" id="ARBA00023125"/>
    </source>
</evidence>
<accession>Q1JK73</accession>
<dbReference type="HOGENOM" id="CLU_066192_2_2_9"/>
<dbReference type="PROSITE" id="PS50943">
    <property type="entry name" value="HTH_CROC1"/>
    <property type="match status" value="1"/>
</dbReference>
<name>Q1JK73_STRPC</name>
<dbReference type="CDD" id="cd00093">
    <property type="entry name" value="HTH_XRE"/>
    <property type="match status" value="1"/>
</dbReference>
<evidence type="ECO:0000313" key="4">
    <source>
        <dbReference type="EMBL" id="ABF32750.1"/>
    </source>
</evidence>
<organism evidence="4 5">
    <name type="scientific">Streptococcus pyogenes serotype M12 (strain MGAS9429)</name>
    <dbReference type="NCBI Taxonomy" id="370551"/>
    <lineage>
        <taxon>Bacteria</taxon>
        <taxon>Bacillati</taxon>
        <taxon>Bacillota</taxon>
        <taxon>Bacilli</taxon>
        <taxon>Lactobacillales</taxon>
        <taxon>Streptococcaceae</taxon>
        <taxon>Streptococcus</taxon>
    </lineage>
</organism>
<keyword evidence="2" id="KW-0472">Membrane</keyword>
<dbReference type="SMART" id="SM00530">
    <property type="entry name" value="HTH_XRE"/>
    <property type="match status" value="1"/>
</dbReference>
<feature type="domain" description="HTH cro/C1-type" evidence="3">
    <location>
        <begin position="10"/>
        <end position="64"/>
    </location>
</feature>